<dbReference type="AlphaFoldDB" id="A0A8S1IUL3"/>
<protein>
    <recommendedName>
        <fullName evidence="3">Guanylyl cyclase</fullName>
    </recommendedName>
</protein>
<dbReference type="Proteomes" id="UP000708148">
    <property type="component" value="Unassembled WGS sequence"/>
</dbReference>
<organism evidence="1 2">
    <name type="scientific">Ostreobium quekettii</name>
    <dbReference type="NCBI Taxonomy" id="121088"/>
    <lineage>
        <taxon>Eukaryota</taxon>
        <taxon>Viridiplantae</taxon>
        <taxon>Chlorophyta</taxon>
        <taxon>core chlorophytes</taxon>
        <taxon>Ulvophyceae</taxon>
        <taxon>TCBD clade</taxon>
        <taxon>Bryopsidales</taxon>
        <taxon>Ostreobineae</taxon>
        <taxon>Ostreobiaceae</taxon>
        <taxon>Ostreobium</taxon>
    </lineage>
</organism>
<evidence type="ECO:0000313" key="1">
    <source>
        <dbReference type="EMBL" id="CAD7698592.1"/>
    </source>
</evidence>
<dbReference type="PANTHER" id="PTHR31400">
    <property type="entry name" value="GUANYLYL CYCLASE DOMAIN CONTAINING PROTEIN 1 GUCD1"/>
    <property type="match status" value="1"/>
</dbReference>
<dbReference type="PANTHER" id="PTHR31400:SF1">
    <property type="entry name" value="PROTEIN GUCD1"/>
    <property type="match status" value="1"/>
</dbReference>
<dbReference type="Pfam" id="PF09778">
    <property type="entry name" value="Guanylate_cyc_2"/>
    <property type="match status" value="1"/>
</dbReference>
<evidence type="ECO:0008006" key="3">
    <source>
        <dbReference type="Google" id="ProtNLM"/>
    </source>
</evidence>
<evidence type="ECO:0000313" key="2">
    <source>
        <dbReference type="Proteomes" id="UP000708148"/>
    </source>
</evidence>
<accession>A0A8S1IUL3</accession>
<comment type="caution">
    <text evidence="1">The sequence shown here is derived from an EMBL/GenBank/DDBJ whole genome shotgun (WGS) entry which is preliminary data.</text>
</comment>
<dbReference type="EMBL" id="CAJHUC010000855">
    <property type="protein sequence ID" value="CAD7698592.1"/>
    <property type="molecule type" value="Genomic_DNA"/>
</dbReference>
<dbReference type="OrthoDB" id="206796at2759"/>
<proteinExistence type="predicted"/>
<dbReference type="InterPro" id="IPR018616">
    <property type="entry name" value="GUCD1"/>
</dbReference>
<keyword evidence="2" id="KW-1185">Reference proteome</keyword>
<gene>
    <name evidence="1" type="ORF">OSTQU699_LOCUS3953</name>
</gene>
<name>A0A8S1IUL3_9CHLO</name>
<sequence>MQEDERRVNRLFREAASKGIPIRSCSMSGHQLEQAMLSSLYLVIALVDKRKLNTWFGVTQMYGPNLCFLASGYTGHYVVICGFDCSRQAFLIQDPARSTPSGIWVAAEVLEQARKSFGTDEDLLVISTQSLEASQPCTVTSGMAMGGGEGGREW</sequence>
<reference evidence="1" key="1">
    <citation type="submission" date="2020-12" db="EMBL/GenBank/DDBJ databases">
        <authorList>
            <person name="Iha C."/>
        </authorList>
    </citation>
    <scope>NUCLEOTIDE SEQUENCE</scope>
</reference>